<feature type="signal peptide" evidence="2">
    <location>
        <begin position="1"/>
        <end position="20"/>
    </location>
</feature>
<feature type="region of interest" description="Disordered" evidence="1">
    <location>
        <begin position="40"/>
        <end position="67"/>
    </location>
</feature>
<dbReference type="AlphaFoldDB" id="U6GY77"/>
<dbReference type="OrthoDB" id="347288at2759"/>
<proteinExistence type="predicted"/>
<feature type="chain" id="PRO_5004671094" evidence="2">
    <location>
        <begin position="21"/>
        <end position="212"/>
    </location>
</feature>
<evidence type="ECO:0000313" key="3">
    <source>
        <dbReference type="EMBL" id="CDI85135.1"/>
    </source>
</evidence>
<feature type="compositionally biased region" description="Low complexity" evidence="1">
    <location>
        <begin position="45"/>
        <end position="67"/>
    </location>
</feature>
<gene>
    <name evidence="3" type="ORF">EPH_0014380</name>
</gene>
<reference evidence="3" key="1">
    <citation type="submission" date="2013-10" db="EMBL/GenBank/DDBJ databases">
        <title>Genomic analysis of the causative agents of coccidiosis in chickens.</title>
        <authorList>
            <person name="Reid A.J."/>
            <person name="Blake D."/>
            <person name="Billington K."/>
            <person name="Browne H."/>
            <person name="Dunn M."/>
            <person name="Hung S."/>
            <person name="Kawahara F."/>
            <person name="Miranda-Saavedra D."/>
            <person name="Mourier T."/>
            <person name="Nagra H."/>
            <person name="Otto T.D."/>
            <person name="Rawlings N."/>
            <person name="Sanchez A."/>
            <person name="Sanders M."/>
            <person name="Subramaniam C."/>
            <person name="Tay Y."/>
            <person name="Dear P."/>
            <person name="Doerig C."/>
            <person name="Gruber A."/>
            <person name="Parkinson J."/>
            <person name="Shirley M."/>
            <person name="Wan K.L."/>
            <person name="Berriman M."/>
            <person name="Tomley F."/>
            <person name="Pain A."/>
        </authorList>
    </citation>
    <scope>NUCLEOTIDE SEQUENCE [LARGE SCALE GENOMIC DNA]</scope>
    <source>
        <strain evidence="3">Houghton</strain>
    </source>
</reference>
<dbReference type="VEuPathDB" id="ToxoDB:EPH_0014380"/>
<dbReference type="EMBL" id="HG693423">
    <property type="protein sequence ID" value="CDI85135.1"/>
    <property type="molecule type" value="Genomic_DNA"/>
</dbReference>
<protein>
    <submittedName>
        <fullName evidence="3">56 kDa gametocyte antigen, related</fullName>
    </submittedName>
</protein>
<dbReference type="Proteomes" id="UP000018201">
    <property type="component" value="Unassembled WGS sequence"/>
</dbReference>
<organism evidence="3 4">
    <name type="scientific">Eimeria praecox</name>
    <dbReference type="NCBI Taxonomy" id="51316"/>
    <lineage>
        <taxon>Eukaryota</taxon>
        <taxon>Sar</taxon>
        <taxon>Alveolata</taxon>
        <taxon>Apicomplexa</taxon>
        <taxon>Conoidasida</taxon>
        <taxon>Coccidia</taxon>
        <taxon>Eucoccidiorida</taxon>
        <taxon>Eimeriorina</taxon>
        <taxon>Eimeriidae</taxon>
        <taxon>Eimeria</taxon>
    </lineage>
</organism>
<reference evidence="3" key="2">
    <citation type="submission" date="2013-10" db="EMBL/GenBank/DDBJ databases">
        <authorList>
            <person name="Aslett M."/>
        </authorList>
    </citation>
    <scope>NUCLEOTIDE SEQUENCE [LARGE SCALE GENOMIC DNA]</scope>
    <source>
        <strain evidence="3">Houghton</strain>
    </source>
</reference>
<sequence>MTRLGLCALALALAVGPSMAVPTTTTPVENTVHPYTEMGTYQEGEAPGAPEDTTTTTTTSPTSESGDNWLENFIRAVQRQLQLQDAMMRQLMRDIQEYLSNAFNWAENQSTAYTRVTEMMDMISNRMSTAIDSSNELMATSESMDPETLRRATRKYMKEVRVQDAVVDALWASLRGVQTSAWMNGVTAIEKEETTPMASRAAEEFLHRIRLP</sequence>
<accession>U6GY77</accession>
<name>U6GY77_9EIME</name>
<evidence type="ECO:0000256" key="1">
    <source>
        <dbReference type="SAM" id="MobiDB-lite"/>
    </source>
</evidence>
<keyword evidence="2" id="KW-0732">Signal</keyword>
<evidence type="ECO:0000256" key="2">
    <source>
        <dbReference type="SAM" id="SignalP"/>
    </source>
</evidence>
<evidence type="ECO:0000313" key="4">
    <source>
        <dbReference type="Proteomes" id="UP000018201"/>
    </source>
</evidence>
<keyword evidence="4" id="KW-1185">Reference proteome</keyword>